<keyword evidence="4 6" id="KW-1133">Transmembrane helix</keyword>
<dbReference type="EMBL" id="KV417295">
    <property type="protein sequence ID" value="KZO94432.1"/>
    <property type="molecule type" value="Genomic_DNA"/>
</dbReference>
<reference evidence="7 8" key="1">
    <citation type="journal article" date="2016" name="Mol. Biol. Evol.">
        <title>Comparative Genomics of Early-Diverging Mushroom-Forming Fungi Provides Insights into the Origins of Lignocellulose Decay Capabilities.</title>
        <authorList>
            <person name="Nagy L.G."/>
            <person name="Riley R."/>
            <person name="Tritt A."/>
            <person name="Adam C."/>
            <person name="Daum C."/>
            <person name="Floudas D."/>
            <person name="Sun H."/>
            <person name="Yadav J.S."/>
            <person name="Pangilinan J."/>
            <person name="Larsson K.H."/>
            <person name="Matsuura K."/>
            <person name="Barry K."/>
            <person name="Labutti K."/>
            <person name="Kuo R."/>
            <person name="Ohm R.A."/>
            <person name="Bhattacharya S.S."/>
            <person name="Shirouzu T."/>
            <person name="Yoshinaga Y."/>
            <person name="Martin F.M."/>
            <person name="Grigoriev I.V."/>
            <person name="Hibbett D.S."/>
        </authorList>
    </citation>
    <scope>NUCLEOTIDE SEQUENCE [LARGE SCALE GENOMIC DNA]</scope>
    <source>
        <strain evidence="7 8">TUFC12733</strain>
    </source>
</reference>
<dbReference type="AlphaFoldDB" id="A0A167KA74"/>
<protein>
    <submittedName>
        <fullName evidence="7">UPF0057-domain-containing protein</fullName>
    </submittedName>
</protein>
<evidence type="ECO:0000256" key="5">
    <source>
        <dbReference type="ARBA" id="ARBA00023136"/>
    </source>
</evidence>
<comment type="subcellular location">
    <subcellularLocation>
        <location evidence="1">Membrane</location>
    </subcellularLocation>
</comment>
<dbReference type="PANTHER" id="PTHR21659">
    <property type="entry name" value="HYDROPHOBIC PROTEIN RCI2 LOW TEMPERATURE AND SALT RESPONSIVE PROTEIN LTI6 -RELATED"/>
    <property type="match status" value="1"/>
</dbReference>
<dbReference type="GO" id="GO:0016020">
    <property type="term" value="C:membrane"/>
    <property type="evidence" value="ECO:0007669"/>
    <property type="project" value="UniProtKB-SubCell"/>
</dbReference>
<feature type="transmembrane region" description="Helical" evidence="6">
    <location>
        <begin position="35"/>
        <end position="57"/>
    </location>
</feature>
<name>A0A167KA74_CALVF</name>
<evidence type="ECO:0000256" key="2">
    <source>
        <dbReference type="ARBA" id="ARBA00009530"/>
    </source>
</evidence>
<organism evidence="7 8">
    <name type="scientific">Calocera viscosa (strain TUFC12733)</name>
    <dbReference type="NCBI Taxonomy" id="1330018"/>
    <lineage>
        <taxon>Eukaryota</taxon>
        <taxon>Fungi</taxon>
        <taxon>Dikarya</taxon>
        <taxon>Basidiomycota</taxon>
        <taxon>Agaricomycotina</taxon>
        <taxon>Dacrymycetes</taxon>
        <taxon>Dacrymycetales</taxon>
        <taxon>Dacrymycetaceae</taxon>
        <taxon>Calocera</taxon>
    </lineage>
</organism>
<dbReference type="PROSITE" id="PS01309">
    <property type="entry name" value="UPF0057"/>
    <property type="match status" value="1"/>
</dbReference>
<evidence type="ECO:0000256" key="6">
    <source>
        <dbReference type="SAM" id="Phobius"/>
    </source>
</evidence>
<keyword evidence="8" id="KW-1185">Reference proteome</keyword>
<keyword evidence="5 6" id="KW-0472">Membrane</keyword>
<dbReference type="InterPro" id="IPR000612">
    <property type="entry name" value="PMP3"/>
</dbReference>
<comment type="similarity">
    <text evidence="2">Belongs to the UPF0057 (PMP3) family.</text>
</comment>
<evidence type="ECO:0000256" key="4">
    <source>
        <dbReference type="ARBA" id="ARBA00022989"/>
    </source>
</evidence>
<keyword evidence="3 6" id="KW-0812">Transmembrane</keyword>
<evidence type="ECO:0000256" key="3">
    <source>
        <dbReference type="ARBA" id="ARBA00022692"/>
    </source>
</evidence>
<dbReference type="Pfam" id="PF01679">
    <property type="entry name" value="Pmp3"/>
    <property type="match status" value="1"/>
</dbReference>
<feature type="transmembrane region" description="Helical" evidence="6">
    <location>
        <begin position="12"/>
        <end position="29"/>
    </location>
</feature>
<gene>
    <name evidence="7" type="ORF">CALVIDRAFT_565782</name>
</gene>
<dbReference type="OrthoDB" id="2802411at2759"/>
<dbReference type="STRING" id="1330018.A0A167KA74"/>
<evidence type="ECO:0000313" key="7">
    <source>
        <dbReference type="EMBL" id="KZO94432.1"/>
    </source>
</evidence>
<evidence type="ECO:0000256" key="1">
    <source>
        <dbReference type="ARBA" id="ARBA00004370"/>
    </source>
</evidence>
<accession>A0A167KA74</accession>
<dbReference type="PANTHER" id="PTHR21659:SF112">
    <property type="entry name" value="PROTEIN SNA2-RELATED"/>
    <property type="match status" value="1"/>
</dbReference>
<proteinExistence type="inferred from homology"/>
<dbReference type="Proteomes" id="UP000076738">
    <property type="component" value="Unassembled WGS sequence"/>
</dbReference>
<evidence type="ECO:0000313" key="8">
    <source>
        <dbReference type="Proteomes" id="UP000076738"/>
    </source>
</evidence>
<sequence>MARPVSSTSDVLLYFIAIFLPPVAVFLKRGFAMDFWINILLCCLAWIPGIIHAWWIITKHERPAAGAAGYGNYGATGRTTI</sequence>